<dbReference type="InterPro" id="IPR057722">
    <property type="entry name" value="AsqO/PenF-like_C"/>
</dbReference>
<dbReference type="EMBL" id="JANPWZ010000662">
    <property type="protein sequence ID" value="KAJ3573714.1"/>
    <property type="molecule type" value="Genomic_DNA"/>
</dbReference>
<feature type="domain" description="Diels-Alderase N-terminal" evidence="2">
    <location>
        <begin position="17"/>
        <end position="221"/>
    </location>
</feature>
<keyword evidence="5" id="KW-1185">Reference proteome</keyword>
<proteinExistence type="predicted"/>
<organism evidence="4 5">
    <name type="scientific">Xylaria arbuscula</name>
    <dbReference type="NCBI Taxonomy" id="114810"/>
    <lineage>
        <taxon>Eukaryota</taxon>
        <taxon>Fungi</taxon>
        <taxon>Dikarya</taxon>
        <taxon>Ascomycota</taxon>
        <taxon>Pezizomycotina</taxon>
        <taxon>Sordariomycetes</taxon>
        <taxon>Xylariomycetidae</taxon>
        <taxon>Xylariales</taxon>
        <taxon>Xylariaceae</taxon>
        <taxon>Xylaria</taxon>
    </lineage>
</organism>
<evidence type="ECO:0000313" key="5">
    <source>
        <dbReference type="Proteomes" id="UP001148614"/>
    </source>
</evidence>
<evidence type="ECO:0000313" key="4">
    <source>
        <dbReference type="EMBL" id="KAJ3573714.1"/>
    </source>
</evidence>
<feature type="domain" description="AsqO/PenF-like C-terminal" evidence="3">
    <location>
        <begin position="228"/>
        <end position="356"/>
    </location>
</feature>
<feature type="chain" id="PRO_5040959674" description="AttH domain-containing protein" evidence="1">
    <location>
        <begin position="19"/>
        <end position="362"/>
    </location>
</feature>
<dbReference type="Pfam" id="PF24137">
    <property type="entry name" value="DA_N"/>
    <property type="match status" value="1"/>
</dbReference>
<evidence type="ECO:0000259" key="3">
    <source>
        <dbReference type="Pfam" id="PF25581"/>
    </source>
</evidence>
<name>A0A9W8TNY8_9PEZI</name>
<keyword evidence="1" id="KW-0732">Signal</keyword>
<dbReference type="SUPFAM" id="SSF159245">
    <property type="entry name" value="AttH-like"/>
    <property type="match status" value="1"/>
</dbReference>
<feature type="signal peptide" evidence="1">
    <location>
        <begin position="1"/>
        <end position="18"/>
    </location>
</feature>
<reference evidence="4" key="1">
    <citation type="submission" date="2022-07" db="EMBL/GenBank/DDBJ databases">
        <title>Genome Sequence of Xylaria arbuscula.</title>
        <authorList>
            <person name="Buettner E."/>
        </authorList>
    </citation>
    <scope>NUCLEOTIDE SEQUENCE</scope>
    <source>
        <strain evidence="4">VT107</strain>
    </source>
</reference>
<evidence type="ECO:0000256" key="1">
    <source>
        <dbReference type="SAM" id="SignalP"/>
    </source>
</evidence>
<dbReference type="InterPro" id="IPR056402">
    <property type="entry name" value="DA_N"/>
</dbReference>
<protein>
    <recommendedName>
        <fullName evidence="6">AttH domain-containing protein</fullName>
    </recommendedName>
</protein>
<evidence type="ECO:0008006" key="6">
    <source>
        <dbReference type="Google" id="ProtNLM"/>
    </source>
</evidence>
<comment type="caution">
    <text evidence="4">The sequence shown here is derived from an EMBL/GenBank/DDBJ whole genome shotgun (WGS) entry which is preliminary data.</text>
</comment>
<sequence length="362" mass="39838">MLCYEATLTLSLAALTIAETIQLQPSLYDGPVNIETLSVPGNLDGPKMKTSANMSSFDYWWFDAVSTTDDAALNIVFYNAGDTGNPQPLAVEISGVFPDGTRFYNQVLETTGAEISYGVNGVFGYWKGIGAKFRGTNLEKPNVEYNVEFDSPGLDVFGKLTLKSRAPAHYPCDPNIPGVTQLHLPRFFWSNAVPDADVTVDLTVGNSPVRFSGIGYHDKNWGDQTVIKSPKFWDWGHARVGPYSVVWYDLLDYADNEYHRSYIAKDGEILKVSCDDSSVTTRPWGGNETWPPPSGLNAVSGVVSRFDLGGGETLAVNITRQHITYDKQVYTRAVGIAEGLVESTGQTFRGHSFFDEYTYGLN</sequence>
<dbReference type="Pfam" id="PF25581">
    <property type="entry name" value="AsqO_C"/>
    <property type="match status" value="1"/>
</dbReference>
<evidence type="ECO:0000259" key="2">
    <source>
        <dbReference type="Pfam" id="PF24137"/>
    </source>
</evidence>
<dbReference type="Proteomes" id="UP001148614">
    <property type="component" value="Unassembled WGS sequence"/>
</dbReference>
<accession>A0A9W8TNY8</accession>
<dbReference type="AlphaFoldDB" id="A0A9W8TNY8"/>
<gene>
    <name evidence="4" type="ORF">NPX13_g4599</name>
</gene>